<reference evidence="4" key="1">
    <citation type="submission" date="2011-06" db="EMBL/GenBank/DDBJ databases">
        <authorList>
            <consortium name="US DOE Joint Genome Institute (JGI-PGF)"/>
            <person name="Lucas S."/>
            <person name="Han J."/>
            <person name="Lapidus A."/>
            <person name="Cheng J.-F."/>
            <person name="Goodwin L."/>
            <person name="Pitluck S."/>
            <person name="Peters L."/>
            <person name="Land M.L."/>
            <person name="Hauser L."/>
            <person name="Vogl K."/>
            <person name="Liu Z."/>
            <person name="Overmann J."/>
            <person name="Frigaard N.-U."/>
            <person name="Bryant D.A."/>
            <person name="Woyke T.J."/>
        </authorList>
    </citation>
    <scope>NUCLEOTIDE SEQUENCE [LARGE SCALE GENOMIC DNA]</scope>
    <source>
        <strain evidence="4">970</strain>
    </source>
</reference>
<keyword evidence="1" id="KW-0812">Transmembrane</keyword>
<dbReference type="InterPro" id="IPR021994">
    <property type="entry name" value="DUF3592"/>
</dbReference>
<evidence type="ECO:0000313" key="4">
    <source>
        <dbReference type="Proteomes" id="UP000002964"/>
    </source>
</evidence>
<gene>
    <name evidence="3" type="ORF">Thi970DRAFT_03162</name>
</gene>
<dbReference type="RefSeq" id="WP_009149987.1">
    <property type="nucleotide sequence ID" value="NZ_CP121471.1"/>
</dbReference>
<protein>
    <recommendedName>
        <fullName evidence="2">DUF3592 domain-containing protein</fullName>
    </recommendedName>
</protein>
<name>H8Z5U8_9GAMM</name>
<dbReference type="Proteomes" id="UP000002964">
    <property type="component" value="Unassembled WGS sequence"/>
</dbReference>
<sequence>MSDDKTIQAQKASKTLRRFGLGLGALGALSSVFGIYFLFIANETLSWSSVDGSVVKTSINTASSLQKGSGATSDFAIEYYVSIDYTYDVNGQPYVSSLYSLGEGENVGRRFRDRGDAEAEAASRFPTGTVVTVHYNPQNPAEAVLKTGWNWGTLTPLLLGLFLGGTGWLFYAVGKSAKVPSQSKA</sequence>
<dbReference type="EMBL" id="JH603170">
    <property type="protein sequence ID" value="EIC19582.1"/>
    <property type="molecule type" value="Genomic_DNA"/>
</dbReference>
<feature type="transmembrane region" description="Helical" evidence="1">
    <location>
        <begin position="21"/>
        <end position="41"/>
    </location>
</feature>
<keyword evidence="1" id="KW-0472">Membrane</keyword>
<feature type="transmembrane region" description="Helical" evidence="1">
    <location>
        <begin position="154"/>
        <end position="174"/>
    </location>
</feature>
<dbReference type="Pfam" id="PF12158">
    <property type="entry name" value="DUF3592"/>
    <property type="match status" value="1"/>
</dbReference>
<feature type="domain" description="DUF3592" evidence="2">
    <location>
        <begin position="52"/>
        <end position="149"/>
    </location>
</feature>
<evidence type="ECO:0000259" key="2">
    <source>
        <dbReference type="Pfam" id="PF12158"/>
    </source>
</evidence>
<proteinExistence type="predicted"/>
<keyword evidence="4" id="KW-1185">Reference proteome</keyword>
<dbReference type="AlphaFoldDB" id="H8Z5U8"/>
<reference evidence="3 4" key="2">
    <citation type="submission" date="2011-11" db="EMBL/GenBank/DDBJ databases">
        <authorList>
            <consortium name="US DOE Joint Genome Institute"/>
            <person name="Lucas S."/>
            <person name="Han J."/>
            <person name="Lapidus A."/>
            <person name="Cheng J.-F."/>
            <person name="Goodwin L."/>
            <person name="Pitluck S."/>
            <person name="Peters L."/>
            <person name="Ovchinnikova G."/>
            <person name="Zhang X."/>
            <person name="Detter J.C."/>
            <person name="Han C."/>
            <person name="Tapia R."/>
            <person name="Land M."/>
            <person name="Hauser L."/>
            <person name="Kyrpides N."/>
            <person name="Ivanova N."/>
            <person name="Pagani I."/>
            <person name="Vogl K."/>
            <person name="Liu Z."/>
            <person name="Overmann J."/>
            <person name="Frigaard N.-U."/>
            <person name="Bryant D."/>
            <person name="Woyke T."/>
        </authorList>
    </citation>
    <scope>NUCLEOTIDE SEQUENCE [LARGE SCALE GENOMIC DNA]</scope>
    <source>
        <strain evidence="3 4">970</strain>
    </source>
</reference>
<dbReference type="OrthoDB" id="13503at2"/>
<evidence type="ECO:0000313" key="3">
    <source>
        <dbReference type="EMBL" id="EIC19582.1"/>
    </source>
</evidence>
<keyword evidence="1" id="KW-1133">Transmembrane helix</keyword>
<evidence type="ECO:0000256" key="1">
    <source>
        <dbReference type="SAM" id="Phobius"/>
    </source>
</evidence>
<dbReference type="HOGENOM" id="CLU_133746_0_0_6"/>
<accession>H8Z5U8</accession>
<organism evidence="3 4">
    <name type="scientific">Thiorhodovibrio frisius</name>
    <dbReference type="NCBI Taxonomy" id="631362"/>
    <lineage>
        <taxon>Bacteria</taxon>
        <taxon>Pseudomonadati</taxon>
        <taxon>Pseudomonadota</taxon>
        <taxon>Gammaproteobacteria</taxon>
        <taxon>Chromatiales</taxon>
        <taxon>Chromatiaceae</taxon>
        <taxon>Thiorhodovibrio</taxon>
    </lineage>
</organism>